<keyword evidence="5" id="KW-0498">Mitosis</keyword>
<reference evidence="10" key="1">
    <citation type="submission" date="2021-06" db="EMBL/GenBank/DDBJ databases">
        <authorList>
            <person name="Kallberg Y."/>
            <person name="Tangrot J."/>
            <person name="Rosling A."/>
        </authorList>
    </citation>
    <scope>NUCLEOTIDE SEQUENCE</scope>
    <source>
        <strain evidence="10">IA702</strain>
    </source>
</reference>
<accession>A0A9N8ZB36</accession>
<dbReference type="GO" id="GO:0032039">
    <property type="term" value="C:integrator complex"/>
    <property type="evidence" value="ECO:0007669"/>
    <property type="project" value="TreeGrafter"/>
</dbReference>
<comment type="subcellular location">
    <subcellularLocation>
        <location evidence="2">Cytoplasm</location>
    </subcellularLocation>
    <subcellularLocation>
        <location evidence="1">Nucleus</location>
    </subcellularLocation>
</comment>
<gene>
    <name evidence="10" type="ORF">POCULU_LOCUS1580</name>
</gene>
<keyword evidence="3" id="KW-0963">Cytoplasm</keyword>
<feature type="region of interest" description="Disordered" evidence="9">
    <location>
        <begin position="609"/>
        <end position="680"/>
    </location>
</feature>
<proteinExistence type="inferred from homology"/>
<evidence type="ECO:0000256" key="4">
    <source>
        <dbReference type="ARBA" id="ARBA00022618"/>
    </source>
</evidence>
<dbReference type="GO" id="GO:0051301">
    <property type="term" value="P:cell division"/>
    <property type="evidence" value="ECO:0007669"/>
    <property type="project" value="UniProtKB-KW"/>
</dbReference>
<comment type="caution">
    <text evidence="10">The sequence shown here is derived from an EMBL/GenBank/DDBJ whole genome shotgun (WGS) entry which is preliminary data.</text>
</comment>
<keyword evidence="11" id="KW-1185">Reference proteome</keyword>
<evidence type="ECO:0000256" key="2">
    <source>
        <dbReference type="ARBA" id="ARBA00004496"/>
    </source>
</evidence>
<evidence type="ECO:0000313" key="10">
    <source>
        <dbReference type="EMBL" id="CAG8481595.1"/>
    </source>
</evidence>
<protein>
    <submittedName>
        <fullName evidence="10">6168_t:CDS:1</fullName>
    </submittedName>
</protein>
<name>A0A9N8ZB36_9GLOM</name>
<evidence type="ECO:0000256" key="5">
    <source>
        <dbReference type="ARBA" id="ARBA00022776"/>
    </source>
</evidence>
<feature type="compositionally biased region" description="Low complexity" evidence="9">
    <location>
        <begin position="624"/>
        <end position="648"/>
    </location>
</feature>
<feature type="compositionally biased region" description="Polar residues" evidence="9">
    <location>
        <begin position="652"/>
        <end position="667"/>
    </location>
</feature>
<evidence type="ECO:0000313" key="11">
    <source>
        <dbReference type="Proteomes" id="UP000789572"/>
    </source>
</evidence>
<evidence type="ECO:0000256" key="1">
    <source>
        <dbReference type="ARBA" id="ARBA00004123"/>
    </source>
</evidence>
<keyword evidence="7" id="KW-0131">Cell cycle</keyword>
<sequence>MEQATLILLDCHKYALTRPVFLAEETGCTLWTCFVEGALEYCRIVFDLFEDAAISIHVAGTTKELSILSDWHVRNVNEIADNFKYIPSQILDPFLTRLEQALENAVRSIIGYNPQSMPTQMTSSTPESKKVRVIWIVMGKGGERDFDYRETEGTLPSFNLCQLIRVVFRRVWSSREHRDGLSLDHCHFDIIRVMPPYQPLPNDMPWTKIEKNASVTLYNIPYERLGLSRTMVHLAQLHRRLHTLQLKGVPMKKTTANTKVSYEINLLYHTKQHVLYTDADMLEETKQVHRRIYEENFLSERRSVIKWCKRKNQEHDMIATECIHRATPLDISQLATVVFTQNLVNGSIHFFSLIPSSKIGVSDDTLPSLKESTHVIAFHNDTIYVHCLAQSEDGKYISLERATPPKVLLPRPKTLIATHVNQCVQSIIRPNIIASVENQQVYDAIENSITVLDTAELNDQFSTEPSVSNTKTIITSSAALEMETRWWKGLLTGNVDVGWKLLIGLGRDKPGPSAHKNTGDGKGPVIEQLAALRNILCAENPSGDYIQNMNKIIDRLLTTHRGQGIAFESQKLAISLLKQTRVLGKMFKKKSKKHSEIYALLTSRIKPDGTENKAVSLPDTQSNYSASSTSASGSPGSYSGRGSRYYPYPKRGQSSRGRGNRAWNHSGSGDEGRKTPPIKVVPTPYLRYIPVTLQATAEEEEIYKERLGQEGLLFSRYWTFKREGRKKRKELDARIPVSKSEPL</sequence>
<evidence type="ECO:0000256" key="6">
    <source>
        <dbReference type="ARBA" id="ARBA00023242"/>
    </source>
</evidence>
<comment type="similarity">
    <text evidence="8">Belongs to the Integrator subunit 13 family.</text>
</comment>
<dbReference type="GO" id="GO:0007346">
    <property type="term" value="P:regulation of mitotic cell cycle"/>
    <property type="evidence" value="ECO:0007669"/>
    <property type="project" value="TreeGrafter"/>
</dbReference>
<dbReference type="EMBL" id="CAJVPJ010000122">
    <property type="protein sequence ID" value="CAG8481595.1"/>
    <property type="molecule type" value="Genomic_DNA"/>
</dbReference>
<dbReference type="GO" id="GO:0051642">
    <property type="term" value="P:centrosome localization"/>
    <property type="evidence" value="ECO:0007669"/>
    <property type="project" value="TreeGrafter"/>
</dbReference>
<dbReference type="Pfam" id="PF10221">
    <property type="entry name" value="Mat89Bb"/>
    <property type="match status" value="1"/>
</dbReference>
<keyword evidence="6" id="KW-0539">Nucleus</keyword>
<dbReference type="OrthoDB" id="5844105at2759"/>
<keyword evidence="4" id="KW-0132">Cell division</keyword>
<organism evidence="10 11">
    <name type="scientific">Paraglomus occultum</name>
    <dbReference type="NCBI Taxonomy" id="144539"/>
    <lineage>
        <taxon>Eukaryota</taxon>
        <taxon>Fungi</taxon>
        <taxon>Fungi incertae sedis</taxon>
        <taxon>Mucoromycota</taxon>
        <taxon>Glomeromycotina</taxon>
        <taxon>Glomeromycetes</taxon>
        <taxon>Paraglomerales</taxon>
        <taxon>Paraglomeraceae</taxon>
        <taxon>Paraglomus</taxon>
    </lineage>
</organism>
<evidence type="ECO:0000256" key="3">
    <source>
        <dbReference type="ARBA" id="ARBA00022490"/>
    </source>
</evidence>
<dbReference type="PANTHER" id="PTHR12955">
    <property type="entry name" value="SARCOMA ANTIGEN NY-SAR-95-RELATED"/>
    <property type="match status" value="1"/>
</dbReference>
<evidence type="ECO:0000256" key="9">
    <source>
        <dbReference type="SAM" id="MobiDB-lite"/>
    </source>
</evidence>
<dbReference type="AlphaFoldDB" id="A0A9N8ZB36"/>
<evidence type="ECO:0000256" key="8">
    <source>
        <dbReference type="ARBA" id="ARBA00061603"/>
    </source>
</evidence>
<dbReference type="GO" id="GO:0005737">
    <property type="term" value="C:cytoplasm"/>
    <property type="evidence" value="ECO:0007669"/>
    <property type="project" value="UniProtKB-SubCell"/>
</dbReference>
<dbReference type="InterPro" id="IPR019355">
    <property type="entry name" value="Cell_cycle_regulator_Mat89Bb"/>
</dbReference>
<dbReference type="Proteomes" id="UP000789572">
    <property type="component" value="Unassembled WGS sequence"/>
</dbReference>
<evidence type="ECO:0000256" key="7">
    <source>
        <dbReference type="ARBA" id="ARBA00023306"/>
    </source>
</evidence>
<dbReference type="PANTHER" id="PTHR12955:SF1">
    <property type="entry name" value="INTEGRATOR COMPLEX SUBUNIT 13"/>
    <property type="match status" value="1"/>
</dbReference>